<keyword evidence="2" id="KW-1185">Reference proteome</keyword>
<proteinExistence type="predicted"/>
<protein>
    <submittedName>
        <fullName evidence="1">Uncharacterized protein</fullName>
    </submittedName>
</protein>
<organism evidence="1 2">
    <name type="scientific">Dendrothele bispora (strain CBS 962.96)</name>
    <dbReference type="NCBI Taxonomy" id="1314807"/>
    <lineage>
        <taxon>Eukaryota</taxon>
        <taxon>Fungi</taxon>
        <taxon>Dikarya</taxon>
        <taxon>Basidiomycota</taxon>
        <taxon>Agaricomycotina</taxon>
        <taxon>Agaricomycetes</taxon>
        <taxon>Agaricomycetidae</taxon>
        <taxon>Agaricales</taxon>
        <taxon>Agaricales incertae sedis</taxon>
        <taxon>Dendrothele</taxon>
    </lineage>
</organism>
<name>A0A4V4HEI1_DENBC</name>
<sequence>MPTQLKKFSDCIKFMKLKIVENADGDYLGGVNGGLGDEGMWDGDAIDGYVNFSDDEAEIGAVMRDTYVDPERDSDVDVTAVASHLLQYSDDDV</sequence>
<reference evidence="1 2" key="1">
    <citation type="journal article" date="2019" name="Nat. Ecol. Evol.">
        <title>Megaphylogeny resolves global patterns of mushroom evolution.</title>
        <authorList>
            <person name="Varga T."/>
            <person name="Krizsan K."/>
            <person name="Foldi C."/>
            <person name="Dima B."/>
            <person name="Sanchez-Garcia M."/>
            <person name="Sanchez-Ramirez S."/>
            <person name="Szollosi G.J."/>
            <person name="Szarkandi J.G."/>
            <person name="Papp V."/>
            <person name="Albert L."/>
            <person name="Andreopoulos W."/>
            <person name="Angelini C."/>
            <person name="Antonin V."/>
            <person name="Barry K.W."/>
            <person name="Bougher N.L."/>
            <person name="Buchanan P."/>
            <person name="Buyck B."/>
            <person name="Bense V."/>
            <person name="Catcheside P."/>
            <person name="Chovatia M."/>
            <person name="Cooper J."/>
            <person name="Damon W."/>
            <person name="Desjardin D."/>
            <person name="Finy P."/>
            <person name="Geml J."/>
            <person name="Haridas S."/>
            <person name="Hughes K."/>
            <person name="Justo A."/>
            <person name="Karasinski D."/>
            <person name="Kautmanova I."/>
            <person name="Kiss B."/>
            <person name="Kocsube S."/>
            <person name="Kotiranta H."/>
            <person name="LaButti K.M."/>
            <person name="Lechner B.E."/>
            <person name="Liimatainen K."/>
            <person name="Lipzen A."/>
            <person name="Lukacs Z."/>
            <person name="Mihaltcheva S."/>
            <person name="Morgado L.N."/>
            <person name="Niskanen T."/>
            <person name="Noordeloos M.E."/>
            <person name="Ohm R.A."/>
            <person name="Ortiz-Santana B."/>
            <person name="Ovrebo C."/>
            <person name="Racz N."/>
            <person name="Riley R."/>
            <person name="Savchenko A."/>
            <person name="Shiryaev A."/>
            <person name="Soop K."/>
            <person name="Spirin V."/>
            <person name="Szebenyi C."/>
            <person name="Tomsovsky M."/>
            <person name="Tulloss R.E."/>
            <person name="Uehling J."/>
            <person name="Grigoriev I.V."/>
            <person name="Vagvolgyi C."/>
            <person name="Papp T."/>
            <person name="Martin F.M."/>
            <person name="Miettinen O."/>
            <person name="Hibbett D.S."/>
            <person name="Nagy L.G."/>
        </authorList>
    </citation>
    <scope>NUCLEOTIDE SEQUENCE [LARGE SCALE GENOMIC DNA]</scope>
    <source>
        <strain evidence="1 2">CBS 962.96</strain>
    </source>
</reference>
<gene>
    <name evidence="1" type="ORF">K435DRAFT_863888</name>
</gene>
<dbReference type="Proteomes" id="UP000297245">
    <property type="component" value="Unassembled WGS sequence"/>
</dbReference>
<dbReference type="EMBL" id="ML179321">
    <property type="protein sequence ID" value="THU90925.1"/>
    <property type="molecule type" value="Genomic_DNA"/>
</dbReference>
<dbReference type="AlphaFoldDB" id="A0A4V4HEI1"/>
<accession>A0A4V4HEI1</accession>
<evidence type="ECO:0000313" key="2">
    <source>
        <dbReference type="Proteomes" id="UP000297245"/>
    </source>
</evidence>
<evidence type="ECO:0000313" key="1">
    <source>
        <dbReference type="EMBL" id="THU90925.1"/>
    </source>
</evidence>